<dbReference type="PANTHER" id="PTHR43630:SF1">
    <property type="entry name" value="POLY-BETA-1,6-N-ACETYL-D-GLUCOSAMINE SYNTHASE"/>
    <property type="match status" value="1"/>
</dbReference>
<evidence type="ECO:0000256" key="3">
    <source>
        <dbReference type="ARBA" id="ARBA00022679"/>
    </source>
</evidence>
<dbReference type="Pfam" id="PF00535">
    <property type="entry name" value="Glycos_transf_2"/>
    <property type="match status" value="1"/>
</dbReference>
<keyword evidence="4" id="KW-0812">Transmembrane</keyword>
<feature type="transmembrane region" description="Helical" evidence="4">
    <location>
        <begin position="318"/>
        <end position="336"/>
    </location>
</feature>
<name>A0ABT8L5E9_9BACT</name>
<keyword evidence="4" id="KW-1133">Transmembrane helix</keyword>
<dbReference type="SUPFAM" id="SSF53448">
    <property type="entry name" value="Nucleotide-diphospho-sugar transferases"/>
    <property type="match status" value="1"/>
</dbReference>
<evidence type="ECO:0000313" key="7">
    <source>
        <dbReference type="Proteomes" id="UP001172083"/>
    </source>
</evidence>
<evidence type="ECO:0000256" key="4">
    <source>
        <dbReference type="SAM" id="Phobius"/>
    </source>
</evidence>
<evidence type="ECO:0000256" key="2">
    <source>
        <dbReference type="ARBA" id="ARBA00022676"/>
    </source>
</evidence>
<feature type="transmembrane region" description="Helical" evidence="4">
    <location>
        <begin position="285"/>
        <end position="306"/>
    </location>
</feature>
<gene>
    <name evidence="6" type="ORF">QQ020_09415</name>
</gene>
<dbReference type="InterPro" id="IPR029044">
    <property type="entry name" value="Nucleotide-diphossugar_trans"/>
</dbReference>
<dbReference type="PANTHER" id="PTHR43630">
    <property type="entry name" value="POLY-BETA-1,6-N-ACETYL-D-GLUCOSAMINE SYNTHASE"/>
    <property type="match status" value="1"/>
</dbReference>
<sequence length="377" mass="43667">MVITLWILVIIYCLLIAILIYGWKKVIPTPGPVPQVEKQVTVLIPVRNEAANIEYLLSDLENQQYPKAYFNVIVIDDHSEDETAELVNKYRLKSSYDLELLPLTLEKGFKGSRKKHAISQGVENTNAELIICTDGDCRVGNRWLRVMVDHFKRQQAYFISGPVMLQGDHKWWHGVQIMEFACLIGVGGASLKLGAPNMSNGANMGFHRETFKTLNGYRGFEHIHSGDDEFLMYKIFKKYPKAVHFLQDYKAVVKTGVQNSVSDFVNQRKRWAGKWKFHRQLGPKFLAFFIFIVNLVLVAALYWLLMGKATVTDIWPPILLKFLADFLFVYIVLKFFNKKVNLLDFLILEFLYPWYAVFFGLISNFGSYWWKGRKLNN</sequence>
<dbReference type="InterPro" id="IPR001173">
    <property type="entry name" value="Glyco_trans_2-like"/>
</dbReference>
<comment type="similarity">
    <text evidence="1">Belongs to the glycosyltransferase 2 family.</text>
</comment>
<keyword evidence="3 6" id="KW-0808">Transferase</keyword>
<dbReference type="GO" id="GO:0016757">
    <property type="term" value="F:glycosyltransferase activity"/>
    <property type="evidence" value="ECO:0007669"/>
    <property type="project" value="UniProtKB-KW"/>
</dbReference>
<dbReference type="Gene3D" id="3.90.550.10">
    <property type="entry name" value="Spore Coat Polysaccharide Biosynthesis Protein SpsA, Chain A"/>
    <property type="match status" value="1"/>
</dbReference>
<organism evidence="6 7">
    <name type="scientific">Agaribacillus aureus</name>
    <dbReference type="NCBI Taxonomy" id="3051825"/>
    <lineage>
        <taxon>Bacteria</taxon>
        <taxon>Pseudomonadati</taxon>
        <taxon>Bacteroidota</taxon>
        <taxon>Cytophagia</taxon>
        <taxon>Cytophagales</taxon>
        <taxon>Splendidivirgaceae</taxon>
        <taxon>Agaribacillus</taxon>
    </lineage>
</organism>
<comment type="caution">
    <text evidence="6">The sequence shown here is derived from an EMBL/GenBank/DDBJ whole genome shotgun (WGS) entry which is preliminary data.</text>
</comment>
<dbReference type="EMBL" id="JAUJEB010000001">
    <property type="protein sequence ID" value="MDN5212267.1"/>
    <property type="molecule type" value="Genomic_DNA"/>
</dbReference>
<protein>
    <submittedName>
        <fullName evidence="6">Glycosyltransferase</fullName>
        <ecNumber evidence="6">2.4.-.-</ecNumber>
    </submittedName>
</protein>
<reference evidence="6" key="1">
    <citation type="submission" date="2023-06" db="EMBL/GenBank/DDBJ databases">
        <title>Genomic of Agaribacillus aureum.</title>
        <authorList>
            <person name="Wang G."/>
        </authorList>
    </citation>
    <scope>NUCLEOTIDE SEQUENCE</scope>
    <source>
        <strain evidence="6">BMA12</strain>
    </source>
</reference>
<feature type="domain" description="Glycosyltransferase 2-like" evidence="5">
    <location>
        <begin position="41"/>
        <end position="170"/>
    </location>
</feature>
<keyword evidence="7" id="KW-1185">Reference proteome</keyword>
<dbReference type="RefSeq" id="WP_346758417.1">
    <property type="nucleotide sequence ID" value="NZ_JAUJEB010000001.1"/>
</dbReference>
<evidence type="ECO:0000259" key="5">
    <source>
        <dbReference type="Pfam" id="PF00535"/>
    </source>
</evidence>
<feature type="transmembrane region" description="Helical" evidence="4">
    <location>
        <begin position="6"/>
        <end position="23"/>
    </location>
</feature>
<proteinExistence type="inferred from homology"/>
<feature type="transmembrane region" description="Helical" evidence="4">
    <location>
        <begin position="348"/>
        <end position="370"/>
    </location>
</feature>
<keyword evidence="2 6" id="KW-0328">Glycosyltransferase</keyword>
<keyword evidence="4" id="KW-0472">Membrane</keyword>
<accession>A0ABT8L5E9</accession>
<evidence type="ECO:0000313" key="6">
    <source>
        <dbReference type="EMBL" id="MDN5212267.1"/>
    </source>
</evidence>
<dbReference type="Proteomes" id="UP001172083">
    <property type="component" value="Unassembled WGS sequence"/>
</dbReference>
<dbReference type="EC" id="2.4.-.-" evidence="6"/>
<evidence type="ECO:0000256" key="1">
    <source>
        <dbReference type="ARBA" id="ARBA00006739"/>
    </source>
</evidence>